<evidence type="ECO:0000313" key="2">
    <source>
        <dbReference type="Proteomes" id="UP000462212"/>
    </source>
</evidence>
<dbReference type="OrthoDB" id="5278722at2759"/>
<dbReference type="Gene3D" id="3.40.50.1110">
    <property type="entry name" value="SGNH hydrolase"/>
    <property type="match status" value="1"/>
</dbReference>
<organism evidence="1 2">
    <name type="scientific">Lachnellula subtilissima</name>
    <dbReference type="NCBI Taxonomy" id="602034"/>
    <lineage>
        <taxon>Eukaryota</taxon>
        <taxon>Fungi</taxon>
        <taxon>Dikarya</taxon>
        <taxon>Ascomycota</taxon>
        <taxon>Pezizomycotina</taxon>
        <taxon>Leotiomycetes</taxon>
        <taxon>Helotiales</taxon>
        <taxon>Lachnaceae</taxon>
        <taxon>Lachnellula</taxon>
    </lineage>
</organism>
<name>A0A8H8RZT3_9HELO</name>
<comment type="caution">
    <text evidence="1">The sequence shown here is derived from an EMBL/GenBank/DDBJ whole genome shotgun (WGS) entry which is preliminary data.</text>
</comment>
<evidence type="ECO:0000313" key="1">
    <source>
        <dbReference type="EMBL" id="TVY43922.1"/>
    </source>
</evidence>
<keyword evidence="2" id="KW-1185">Reference proteome</keyword>
<gene>
    <name evidence="1" type="ORF">LSUB1_G000897</name>
</gene>
<reference evidence="1 2" key="1">
    <citation type="submission" date="2018-05" db="EMBL/GenBank/DDBJ databases">
        <title>Genome sequencing and assembly of the regulated plant pathogen Lachnellula willkommii and related sister species for the development of diagnostic species identification markers.</title>
        <authorList>
            <person name="Giroux E."/>
            <person name="Bilodeau G."/>
        </authorList>
    </citation>
    <scope>NUCLEOTIDE SEQUENCE [LARGE SCALE GENOMIC DNA]</scope>
    <source>
        <strain evidence="1 2">CBS 197.66</strain>
    </source>
</reference>
<protein>
    <submittedName>
        <fullName evidence="1">Uncharacterized protein</fullName>
    </submittedName>
</protein>
<proteinExistence type="predicted"/>
<dbReference type="InterPro" id="IPR036514">
    <property type="entry name" value="SGNH_hydro_sf"/>
</dbReference>
<sequence>MAALKKRLGVSIFLTVLSLASIMLLLVGRSGVHAHLKKIGLGGSMSMDVLGWRKTGGDDNGARVIVFGDSWADDSKSEGEKGKGKSWTKFLCDEISCTSYQNFAVTQPRDAYPAQPPNGVMVSNNIHLASLLNSPSNLEPNSTPITLLPDLETQIKSFIALPPPATLAKETLFIISLGFWDIYNFASLDYALAQNTIDQSINELFTQLDILFNHYNSTQLSISTAPTNTSAHSFQIIIPKVLDPSVAPGWLTQRPSPIKPSSIAEQQKNAAYLTERWNQGVENKLGLWIRSPEEIKAAAATKTTAKEAAIAAAIAKSKPKLKLSTSTSPLKSTPTPTSNKTVETGSLKDVFYYDLSTRLLDTMIEHQMESEGLKDASGLGAGDSPYENVERPCVYQPDDDEDTYGLRELVNGMVVCAEPDMWLWWDAWGVGARAQKVMGKEVAVLVGTGASERARMAKVASNGKPHGFWSGKMGGAA</sequence>
<dbReference type="EMBL" id="QGMJ01000052">
    <property type="protein sequence ID" value="TVY43922.1"/>
    <property type="molecule type" value="Genomic_DNA"/>
</dbReference>
<dbReference type="Proteomes" id="UP000462212">
    <property type="component" value="Unassembled WGS sequence"/>
</dbReference>
<accession>A0A8H8RZT3</accession>
<dbReference type="AlphaFoldDB" id="A0A8H8RZT3"/>